<dbReference type="AlphaFoldDB" id="A0A0G4NNK2"/>
<accession>A0A0G4NNK2</accession>
<name>A0A0G4NNK2_VERLO</name>
<evidence type="ECO:0000256" key="1">
    <source>
        <dbReference type="SAM" id="MobiDB-lite"/>
    </source>
</evidence>
<feature type="region of interest" description="Disordered" evidence="1">
    <location>
        <begin position="1"/>
        <end position="38"/>
    </location>
</feature>
<dbReference type="Proteomes" id="UP000045706">
    <property type="component" value="Unassembled WGS sequence"/>
</dbReference>
<reference evidence="3" key="1">
    <citation type="submission" date="2015-05" db="EMBL/GenBank/DDBJ databases">
        <authorList>
            <person name="Fogelqvist Johan"/>
        </authorList>
    </citation>
    <scope>NUCLEOTIDE SEQUENCE [LARGE SCALE GENOMIC DNA]</scope>
</reference>
<evidence type="ECO:0000313" key="2">
    <source>
        <dbReference type="EMBL" id="CRK47916.1"/>
    </source>
</evidence>
<organism evidence="2 3">
    <name type="scientific">Verticillium longisporum</name>
    <name type="common">Verticillium dahliae var. longisporum</name>
    <dbReference type="NCBI Taxonomy" id="100787"/>
    <lineage>
        <taxon>Eukaryota</taxon>
        <taxon>Fungi</taxon>
        <taxon>Dikarya</taxon>
        <taxon>Ascomycota</taxon>
        <taxon>Pezizomycotina</taxon>
        <taxon>Sordariomycetes</taxon>
        <taxon>Hypocreomycetidae</taxon>
        <taxon>Glomerellales</taxon>
        <taxon>Plectosphaerellaceae</taxon>
        <taxon>Verticillium</taxon>
    </lineage>
</organism>
<feature type="non-terminal residue" evidence="2">
    <location>
        <position position="1"/>
    </location>
</feature>
<protein>
    <submittedName>
        <fullName evidence="2">Uncharacterized protein</fullName>
    </submittedName>
</protein>
<gene>
    <name evidence="2" type="ORF">BN1723_020434</name>
</gene>
<feature type="compositionally biased region" description="Basic and acidic residues" evidence="1">
    <location>
        <begin position="1"/>
        <end position="12"/>
    </location>
</feature>
<dbReference type="EMBL" id="CVQI01037119">
    <property type="protein sequence ID" value="CRK47916.1"/>
    <property type="molecule type" value="Genomic_DNA"/>
</dbReference>
<proteinExistence type="predicted"/>
<evidence type="ECO:0000313" key="3">
    <source>
        <dbReference type="Proteomes" id="UP000045706"/>
    </source>
</evidence>
<sequence length="82" mass="9355">GRRRAARPEQRQGRPPHRLCRQPPLHGHGQDNLPALCPPQALVRPLPHQGPRREYVPRLRLCRVLQQHAYAHLPGQDAPHAV</sequence>